<organism evidence="1">
    <name type="scientific">Candidatus Methanogaster sp. ANME-2c ERB4</name>
    <dbReference type="NCBI Taxonomy" id="2759911"/>
    <lineage>
        <taxon>Archaea</taxon>
        <taxon>Methanobacteriati</taxon>
        <taxon>Methanobacteriota</taxon>
        <taxon>Stenosarchaea group</taxon>
        <taxon>Methanomicrobia</taxon>
        <taxon>Methanosarcinales</taxon>
        <taxon>ANME-2 cluster</taxon>
        <taxon>Candidatus Methanogasteraceae</taxon>
        <taxon>Candidatus Methanogaster</taxon>
    </lineage>
</organism>
<dbReference type="AlphaFoldDB" id="A0A7G9YPU5"/>
<accession>A0A7G9YPU5</accession>
<sequence length="40" mass="4615">MSTFRHDYETFIIHNPIDDVGADKLRDAIGIYDFSTTIPE</sequence>
<protein>
    <submittedName>
        <fullName evidence="1">Uncharacterized protein</fullName>
    </submittedName>
</protein>
<evidence type="ECO:0000313" key="1">
    <source>
        <dbReference type="EMBL" id="QNO50029.1"/>
    </source>
</evidence>
<gene>
    <name evidence="1" type="ORF">MMAJBCMK_00012</name>
</gene>
<proteinExistence type="predicted"/>
<reference evidence="1" key="1">
    <citation type="submission" date="2020-06" db="EMBL/GenBank/DDBJ databases">
        <title>Unique genomic features of the anaerobic methanotrophic archaea.</title>
        <authorList>
            <person name="Chadwick G.L."/>
            <person name="Skennerton C.T."/>
            <person name="Laso-Perez R."/>
            <person name="Leu A.O."/>
            <person name="Speth D.R."/>
            <person name="Yu H."/>
            <person name="Morgan-Lang C."/>
            <person name="Hatzenpichler R."/>
            <person name="Goudeau D."/>
            <person name="Malmstrom R."/>
            <person name="Brazelton W.J."/>
            <person name="Woyke T."/>
            <person name="Hallam S.J."/>
            <person name="Tyson G.W."/>
            <person name="Wegener G."/>
            <person name="Boetius A."/>
            <person name="Orphan V."/>
        </authorList>
    </citation>
    <scope>NUCLEOTIDE SEQUENCE</scope>
</reference>
<dbReference type="EMBL" id="MT631402">
    <property type="protein sequence ID" value="QNO50029.1"/>
    <property type="molecule type" value="Genomic_DNA"/>
</dbReference>
<name>A0A7G9YPU5_9EURY</name>